<dbReference type="AlphaFoldDB" id="A0A3N4KKP4"/>
<gene>
    <name evidence="1" type="ORF">P167DRAFT_575719</name>
</gene>
<dbReference type="InParanoid" id="A0A3N4KKP4"/>
<dbReference type="OrthoDB" id="5372312at2759"/>
<protein>
    <submittedName>
        <fullName evidence="1">Uncharacterized protein</fullName>
    </submittedName>
</protein>
<sequence>MLSRAALNHDNTSNIFLDDPPLQANRMVDLSISEGHITIDPKDTKYFCAAVSYYNDIYKITTEVRSDGLGLETQRADVSAKIEALEMLYHGPNSSSDLRIGLLWFKVLYLLENHVEAYNVIRQVNRKTQKFSPWLFKLVSRSRDLRKRQDESIAKLAEKARANDPPKSLLCEYSLDRMRDFVIPDTVVEDFDLIMRLLNAPAKCDHARLFRHIVISNHNLEGRLNQLLEKKETLREVIIHGINHVTMRKNQVANSSHVIGVLKQSYNILVELMDAYSEGKDEEEAFSCMGSEMLIQLHNQFLKPIRCHVQRTARSRGESTYSLRAVHTGTFKLYPNNPLTPHQHQLGPTLRYCVPSEARTATYNLFMARIVVSYILRRFRMLPLLIRTEDILYYRHVRSCTFTDGNLYHLANFFGTLQIQAAMIAMAQDENPKKPSVRHSTFVLNFVKGLTELLNRSITRSSLIVQPYSQTDWHTAIPFEVCPKNSYRINFHKNKEPTEKAIYARILIGPFRPWRKGNVAVYLQNSPGYTLWLTCVNLVEPKKLDTEIKRVGDCCGVLINSLEEQNLVTVAKKETDPSTDPTS</sequence>
<reference evidence="1 2" key="1">
    <citation type="journal article" date="2018" name="Nat. Ecol. Evol.">
        <title>Pezizomycetes genomes reveal the molecular basis of ectomycorrhizal truffle lifestyle.</title>
        <authorList>
            <person name="Murat C."/>
            <person name="Payen T."/>
            <person name="Noel B."/>
            <person name="Kuo A."/>
            <person name="Morin E."/>
            <person name="Chen J."/>
            <person name="Kohler A."/>
            <person name="Krizsan K."/>
            <person name="Balestrini R."/>
            <person name="Da Silva C."/>
            <person name="Montanini B."/>
            <person name="Hainaut M."/>
            <person name="Levati E."/>
            <person name="Barry K.W."/>
            <person name="Belfiori B."/>
            <person name="Cichocki N."/>
            <person name="Clum A."/>
            <person name="Dockter R.B."/>
            <person name="Fauchery L."/>
            <person name="Guy J."/>
            <person name="Iotti M."/>
            <person name="Le Tacon F."/>
            <person name="Lindquist E.A."/>
            <person name="Lipzen A."/>
            <person name="Malagnac F."/>
            <person name="Mello A."/>
            <person name="Molinier V."/>
            <person name="Miyauchi S."/>
            <person name="Poulain J."/>
            <person name="Riccioni C."/>
            <person name="Rubini A."/>
            <person name="Sitrit Y."/>
            <person name="Splivallo R."/>
            <person name="Traeger S."/>
            <person name="Wang M."/>
            <person name="Zifcakova L."/>
            <person name="Wipf D."/>
            <person name="Zambonelli A."/>
            <person name="Paolocci F."/>
            <person name="Nowrousian M."/>
            <person name="Ottonello S."/>
            <person name="Baldrian P."/>
            <person name="Spatafora J.W."/>
            <person name="Henrissat B."/>
            <person name="Nagy L.G."/>
            <person name="Aury J.M."/>
            <person name="Wincker P."/>
            <person name="Grigoriev I.V."/>
            <person name="Bonfante P."/>
            <person name="Martin F.M."/>
        </authorList>
    </citation>
    <scope>NUCLEOTIDE SEQUENCE [LARGE SCALE GENOMIC DNA]</scope>
    <source>
        <strain evidence="1 2">CCBAS932</strain>
    </source>
</reference>
<organism evidence="1 2">
    <name type="scientific">Morchella conica CCBAS932</name>
    <dbReference type="NCBI Taxonomy" id="1392247"/>
    <lineage>
        <taxon>Eukaryota</taxon>
        <taxon>Fungi</taxon>
        <taxon>Dikarya</taxon>
        <taxon>Ascomycota</taxon>
        <taxon>Pezizomycotina</taxon>
        <taxon>Pezizomycetes</taxon>
        <taxon>Pezizales</taxon>
        <taxon>Morchellaceae</taxon>
        <taxon>Morchella</taxon>
    </lineage>
</organism>
<dbReference type="Proteomes" id="UP000277580">
    <property type="component" value="Unassembled WGS sequence"/>
</dbReference>
<accession>A0A3N4KKP4</accession>
<evidence type="ECO:0000313" key="2">
    <source>
        <dbReference type="Proteomes" id="UP000277580"/>
    </source>
</evidence>
<keyword evidence="2" id="KW-1185">Reference proteome</keyword>
<evidence type="ECO:0000313" key="1">
    <source>
        <dbReference type="EMBL" id="RPB11137.1"/>
    </source>
</evidence>
<name>A0A3N4KKP4_9PEZI</name>
<proteinExistence type="predicted"/>
<dbReference type="EMBL" id="ML119138">
    <property type="protein sequence ID" value="RPB11137.1"/>
    <property type="molecule type" value="Genomic_DNA"/>
</dbReference>